<feature type="signal peptide" evidence="1">
    <location>
        <begin position="1"/>
        <end position="22"/>
    </location>
</feature>
<name>A0A2V3IIF4_9FLOR</name>
<comment type="caution">
    <text evidence="3">The sequence shown here is derived from an EMBL/GenBank/DDBJ whole genome shotgun (WGS) entry which is preliminary data.</text>
</comment>
<dbReference type="EMBL" id="NBIV01000190">
    <property type="protein sequence ID" value="PXF41851.1"/>
    <property type="molecule type" value="Genomic_DNA"/>
</dbReference>
<dbReference type="InterPro" id="IPR021720">
    <property type="entry name" value="Malectin_dom"/>
</dbReference>
<evidence type="ECO:0000313" key="3">
    <source>
        <dbReference type="EMBL" id="PXF41851.1"/>
    </source>
</evidence>
<evidence type="ECO:0000256" key="1">
    <source>
        <dbReference type="SAM" id="SignalP"/>
    </source>
</evidence>
<feature type="chain" id="PRO_5016041930" description="Malectin domain-containing protein" evidence="1">
    <location>
        <begin position="23"/>
        <end position="185"/>
    </location>
</feature>
<organism evidence="3 4">
    <name type="scientific">Gracilariopsis chorda</name>
    <dbReference type="NCBI Taxonomy" id="448386"/>
    <lineage>
        <taxon>Eukaryota</taxon>
        <taxon>Rhodophyta</taxon>
        <taxon>Florideophyceae</taxon>
        <taxon>Rhodymeniophycidae</taxon>
        <taxon>Gracilariales</taxon>
        <taxon>Gracilariaceae</taxon>
        <taxon>Gracilariopsis</taxon>
    </lineage>
</organism>
<protein>
    <recommendedName>
        <fullName evidence="2">Malectin domain-containing protein</fullName>
    </recommendedName>
</protein>
<accession>A0A2V3IIF4</accession>
<keyword evidence="4" id="KW-1185">Reference proteome</keyword>
<dbReference type="AlphaFoldDB" id="A0A2V3IIF4"/>
<reference evidence="3 4" key="1">
    <citation type="journal article" date="2018" name="Mol. Biol. Evol.">
        <title>Analysis of the draft genome of the red seaweed Gracilariopsis chorda provides insights into genome size evolution in Rhodophyta.</title>
        <authorList>
            <person name="Lee J."/>
            <person name="Yang E.C."/>
            <person name="Graf L."/>
            <person name="Yang J.H."/>
            <person name="Qiu H."/>
            <person name="Zel Zion U."/>
            <person name="Chan C.X."/>
            <person name="Stephens T.G."/>
            <person name="Weber A.P.M."/>
            <person name="Boo G.H."/>
            <person name="Boo S.M."/>
            <person name="Kim K.M."/>
            <person name="Shin Y."/>
            <person name="Jung M."/>
            <person name="Lee S.J."/>
            <person name="Yim H.S."/>
            <person name="Lee J.H."/>
            <person name="Bhattacharya D."/>
            <person name="Yoon H.S."/>
        </authorList>
    </citation>
    <scope>NUCLEOTIDE SEQUENCE [LARGE SCALE GENOMIC DNA]</scope>
    <source>
        <strain evidence="3 4">SKKU-2015</strain>
        <tissue evidence="3">Whole body</tissue>
    </source>
</reference>
<dbReference type="InterPro" id="IPR008979">
    <property type="entry name" value="Galactose-bd-like_sf"/>
</dbReference>
<gene>
    <name evidence="3" type="ORF">BWQ96_08430</name>
</gene>
<dbReference type="Gene3D" id="2.60.120.430">
    <property type="entry name" value="Galactose-binding lectin"/>
    <property type="match status" value="1"/>
</dbReference>
<dbReference type="OrthoDB" id="1060944at2759"/>
<dbReference type="Proteomes" id="UP000247409">
    <property type="component" value="Unassembled WGS sequence"/>
</dbReference>
<keyword evidence="1" id="KW-0732">Signal</keyword>
<dbReference type="SUPFAM" id="SSF49785">
    <property type="entry name" value="Galactose-binding domain-like"/>
    <property type="match status" value="1"/>
</dbReference>
<evidence type="ECO:0000313" key="4">
    <source>
        <dbReference type="Proteomes" id="UP000247409"/>
    </source>
</evidence>
<proteinExistence type="predicted"/>
<evidence type="ECO:0000259" key="2">
    <source>
        <dbReference type="Pfam" id="PF11721"/>
    </source>
</evidence>
<dbReference type="Pfam" id="PF11721">
    <property type="entry name" value="Malectin"/>
    <property type="match status" value="1"/>
</dbReference>
<feature type="domain" description="Malectin" evidence="2">
    <location>
        <begin position="64"/>
        <end position="159"/>
    </location>
</feature>
<sequence>MSSVPFFQRALIFFFILLTAVAQPLRFNIGGPSFEAINFAEDPQLNLLSPNTAIISLPPSTVPLNSSWQPIYDTYRYALGGNIGYRIPVAPGMYSVAVGFAETYPPNFQAGKRQFDLLINGVPRFNRLDVFATVGANSPMYLRTDNIPDRNGTITIVVRRISSRENPMLSALVILPTPTSPLGSA</sequence>